<reference evidence="2" key="1">
    <citation type="submission" date="2022-11" db="UniProtKB">
        <authorList>
            <consortium name="WormBaseParasite"/>
        </authorList>
    </citation>
    <scope>IDENTIFICATION</scope>
</reference>
<evidence type="ECO:0000313" key="1">
    <source>
        <dbReference type="Proteomes" id="UP000887569"/>
    </source>
</evidence>
<evidence type="ECO:0000313" key="2">
    <source>
        <dbReference type="WBParaSite" id="PgR032X_g055_t01"/>
    </source>
</evidence>
<accession>A0A915B9S0</accession>
<sequence length="113" mass="12861">CVFAHIPSYRLLMPRSNCTMTMTEFDSSGRCSFRCTQISAQAHWRTECTAVVQESILLTPMVLALTIGHLSRRLRCSFEDHLVPRIAIHYLGRMICFPAMRVTASVKQINTLD</sequence>
<dbReference type="WBParaSite" id="PgR032X_g055_t01">
    <property type="protein sequence ID" value="PgR032X_g055_t01"/>
    <property type="gene ID" value="PgR032X_g055"/>
</dbReference>
<dbReference type="Proteomes" id="UP000887569">
    <property type="component" value="Unplaced"/>
</dbReference>
<proteinExistence type="predicted"/>
<organism evidence="1 2">
    <name type="scientific">Parascaris univalens</name>
    <name type="common">Nematode worm</name>
    <dbReference type="NCBI Taxonomy" id="6257"/>
    <lineage>
        <taxon>Eukaryota</taxon>
        <taxon>Metazoa</taxon>
        <taxon>Ecdysozoa</taxon>
        <taxon>Nematoda</taxon>
        <taxon>Chromadorea</taxon>
        <taxon>Rhabditida</taxon>
        <taxon>Spirurina</taxon>
        <taxon>Ascaridomorpha</taxon>
        <taxon>Ascaridoidea</taxon>
        <taxon>Ascarididae</taxon>
        <taxon>Parascaris</taxon>
    </lineage>
</organism>
<name>A0A915B9S0_PARUN</name>
<dbReference type="AlphaFoldDB" id="A0A915B9S0"/>
<keyword evidence="1" id="KW-1185">Reference proteome</keyword>
<protein>
    <submittedName>
        <fullName evidence="2">Uncharacterized protein</fullName>
    </submittedName>
</protein>